<keyword evidence="11" id="KW-1185">Reference proteome</keyword>
<gene>
    <name evidence="10" type="ORF">SISNIDRAFT_547689</name>
</gene>
<feature type="domain" description="Glycoside hydrolase family 31 TIM barrel" evidence="7">
    <location>
        <begin position="322"/>
        <end position="646"/>
    </location>
</feature>
<evidence type="ECO:0000313" key="11">
    <source>
        <dbReference type="Proteomes" id="UP000076722"/>
    </source>
</evidence>
<dbReference type="NCBIfam" id="NF007940">
    <property type="entry name" value="PRK10658.1"/>
    <property type="match status" value="1"/>
</dbReference>
<dbReference type="Gene3D" id="2.60.40.1760">
    <property type="entry name" value="glycosyl hydrolase (family 31)"/>
    <property type="match status" value="1"/>
</dbReference>
<dbReference type="FunFam" id="3.20.20.80:FF:000053">
    <property type="entry name" value="Alpha-xylosidase YicI"/>
    <property type="match status" value="1"/>
</dbReference>
<dbReference type="InterPro" id="IPR013780">
    <property type="entry name" value="Glyco_hydro_b"/>
</dbReference>
<dbReference type="Pfam" id="PF21365">
    <property type="entry name" value="Glyco_hydro_31_3rd"/>
    <property type="match status" value="1"/>
</dbReference>
<evidence type="ECO:0000313" key="10">
    <source>
        <dbReference type="EMBL" id="KZS96211.1"/>
    </source>
</evidence>
<dbReference type="InterPro" id="IPR050985">
    <property type="entry name" value="Alpha-glycosidase_related"/>
</dbReference>
<dbReference type="Pfam" id="PF13802">
    <property type="entry name" value="Gal_mutarotas_2"/>
    <property type="match status" value="1"/>
</dbReference>
<evidence type="ECO:0000256" key="6">
    <source>
        <dbReference type="RuleBase" id="RU361185"/>
    </source>
</evidence>
<comment type="similarity">
    <text evidence="1 6">Belongs to the glycosyl hydrolase 31 family.</text>
</comment>
<dbReference type="Gene3D" id="2.60.40.1180">
    <property type="entry name" value="Golgi alpha-mannosidase II"/>
    <property type="match status" value="1"/>
</dbReference>
<dbReference type="InterPro" id="IPR017853">
    <property type="entry name" value="GH"/>
</dbReference>
<feature type="domain" description="Glycoside hydrolase family 31 N-terminal" evidence="8">
    <location>
        <begin position="172"/>
        <end position="279"/>
    </location>
</feature>
<dbReference type="GO" id="GO:0005975">
    <property type="term" value="P:carbohydrate metabolic process"/>
    <property type="evidence" value="ECO:0007669"/>
    <property type="project" value="InterPro"/>
</dbReference>
<dbReference type="GO" id="GO:0061634">
    <property type="term" value="F:alpha-D-xyloside xylohydrolase"/>
    <property type="evidence" value="ECO:0007669"/>
    <property type="project" value="UniProtKB-EC"/>
</dbReference>
<evidence type="ECO:0000256" key="1">
    <source>
        <dbReference type="ARBA" id="ARBA00007806"/>
    </source>
</evidence>
<evidence type="ECO:0000256" key="5">
    <source>
        <dbReference type="ARBA" id="ARBA00066962"/>
    </source>
</evidence>
<dbReference type="SUPFAM" id="SSF51011">
    <property type="entry name" value="Glycosyl hydrolase domain"/>
    <property type="match status" value="1"/>
</dbReference>
<dbReference type="GO" id="GO:0030246">
    <property type="term" value="F:carbohydrate binding"/>
    <property type="evidence" value="ECO:0007669"/>
    <property type="project" value="InterPro"/>
</dbReference>
<dbReference type="InterPro" id="IPR048395">
    <property type="entry name" value="Glyco_hydro_31_C"/>
</dbReference>
<dbReference type="CDD" id="cd06593">
    <property type="entry name" value="GH31_xylosidase_YicI"/>
    <property type="match status" value="1"/>
</dbReference>
<dbReference type="STRING" id="1314777.A0A164XR38"/>
<dbReference type="SUPFAM" id="SSF74650">
    <property type="entry name" value="Galactose mutarotase-like"/>
    <property type="match status" value="1"/>
</dbReference>
<dbReference type="InterPro" id="IPR025887">
    <property type="entry name" value="Glyco_hydro_31_N_dom"/>
</dbReference>
<dbReference type="SUPFAM" id="SSF51445">
    <property type="entry name" value="(Trans)glycosidases"/>
    <property type="match status" value="1"/>
</dbReference>
<accession>A0A164XR38</accession>
<protein>
    <recommendedName>
        <fullName evidence="5">alpha-D-xyloside xylohydrolase</fullName>
        <ecNumber evidence="5">3.2.1.177</ecNumber>
    </recommendedName>
</protein>
<dbReference type="PANTHER" id="PTHR43053">
    <property type="entry name" value="GLYCOSIDASE FAMILY 31"/>
    <property type="match status" value="1"/>
</dbReference>
<organism evidence="10 11">
    <name type="scientific">Sistotremastrum niveocremeum HHB9708</name>
    <dbReference type="NCBI Taxonomy" id="1314777"/>
    <lineage>
        <taxon>Eukaryota</taxon>
        <taxon>Fungi</taxon>
        <taxon>Dikarya</taxon>
        <taxon>Basidiomycota</taxon>
        <taxon>Agaricomycotina</taxon>
        <taxon>Agaricomycetes</taxon>
        <taxon>Sistotremastrales</taxon>
        <taxon>Sistotremastraceae</taxon>
        <taxon>Sertulicium</taxon>
        <taxon>Sertulicium niveocremeum</taxon>
    </lineage>
</organism>
<evidence type="ECO:0000256" key="2">
    <source>
        <dbReference type="ARBA" id="ARBA00022801"/>
    </source>
</evidence>
<dbReference type="EC" id="3.2.1.177" evidence="5"/>
<dbReference type="OrthoDB" id="1334205at2759"/>
<keyword evidence="2 6" id="KW-0378">Hydrolase</keyword>
<sequence length="802" mass="90304">MRFTNGTWDVKDGIKISPAAEVYKVTVLPSVHNDQNRNESHSEGLRAVCTTRHIRHRGDTLNKPTITLELSSPGAKGTEDILELRASHFLARKAAQEPRFERFPDFGGKPPIELTPHTVTAQIGAKEASVSAGKLSATLDTQPDSFALQFHSSDANKRPKKLTEIGFDSLQWITDSLHSSRTNDSLYTTTTNIEPYKRPNLLVNGQRQSYMCISFSIAPGETFYGLGERFGPFVKNGQRLDIWNEDGGTDSPYGYKDVPFILSSKGYAIFVDSTDVVSFEVQSERMDKLQISVPGESLRVLILNGPHPKRILELYTALTGRPPIPPVWSFGLWLTTSFLTNYNEETVTSFLDGLSQRQIPLSVFHFDCFWMKGYQWCDFEFDQDFFPDAAGFIRRLHERGLKVCVWINSYIAQESSIFEEGDRKGYFIKQLDGTTWQTDRWQSGMAIVDFTNPEAKRWYQSFLAKLMDMGVDSFKTDFGERIPWEGVQLFDKSDPQSHHNYYTLLYNQAVYEVMVEKRGKQGACLFARSATAGSQRFPVHWGGDCSTLWTGMSEALRGGLSLGISGFGYHATDIGGFKAPGDRAVAPDPSVYKRWVQWGLLASHSRLHGSTTYRVPWEIEPDSPESSDVLKDSVELKHRLMPYIISAAREANRTGVPILRAMFLEFPEDPTYMFGPDLLVAPIFSRDNEVTYYVPRGRWVGLLDRKERQGPGWFTEEHDFSSLPLLVREGAAIVMGLEKSRPTYDIRESGAEIIANGVLDMRVLEIPLVGQKAAEDTYLTLIFDGHTIVQNGGISDVKVITV</sequence>
<dbReference type="Pfam" id="PF01055">
    <property type="entry name" value="Glyco_hydro_31_2nd"/>
    <property type="match status" value="1"/>
</dbReference>
<keyword evidence="3 6" id="KW-0326">Glycosidase</keyword>
<dbReference type="InterPro" id="IPR011013">
    <property type="entry name" value="Gal_mutarotase_sf_dom"/>
</dbReference>
<evidence type="ECO:0000256" key="3">
    <source>
        <dbReference type="ARBA" id="ARBA00023295"/>
    </source>
</evidence>
<dbReference type="InterPro" id="IPR000322">
    <property type="entry name" value="Glyco_hydro_31_TIM"/>
</dbReference>
<proteinExistence type="inferred from homology"/>
<dbReference type="EMBL" id="KV419399">
    <property type="protein sequence ID" value="KZS96211.1"/>
    <property type="molecule type" value="Genomic_DNA"/>
</dbReference>
<name>A0A164XR38_9AGAM</name>
<reference evidence="10 11" key="1">
    <citation type="journal article" date="2016" name="Mol. Biol. Evol.">
        <title>Comparative Genomics of Early-Diverging Mushroom-Forming Fungi Provides Insights into the Origins of Lignocellulose Decay Capabilities.</title>
        <authorList>
            <person name="Nagy L.G."/>
            <person name="Riley R."/>
            <person name="Tritt A."/>
            <person name="Adam C."/>
            <person name="Daum C."/>
            <person name="Floudas D."/>
            <person name="Sun H."/>
            <person name="Yadav J.S."/>
            <person name="Pangilinan J."/>
            <person name="Larsson K.H."/>
            <person name="Matsuura K."/>
            <person name="Barry K."/>
            <person name="Labutti K."/>
            <person name="Kuo R."/>
            <person name="Ohm R.A."/>
            <person name="Bhattacharya S.S."/>
            <person name="Shirouzu T."/>
            <person name="Yoshinaga Y."/>
            <person name="Martin F.M."/>
            <person name="Grigoriev I.V."/>
            <person name="Hibbett D.S."/>
        </authorList>
    </citation>
    <scope>NUCLEOTIDE SEQUENCE [LARGE SCALE GENOMIC DNA]</scope>
    <source>
        <strain evidence="10 11">HHB9708</strain>
    </source>
</reference>
<feature type="domain" description="Glycosyl hydrolase family 31 C-terminal" evidence="9">
    <location>
        <begin position="655"/>
        <end position="733"/>
    </location>
</feature>
<dbReference type="Gene3D" id="3.20.20.80">
    <property type="entry name" value="Glycosidases"/>
    <property type="match status" value="1"/>
</dbReference>
<dbReference type="AlphaFoldDB" id="A0A164XR38"/>
<evidence type="ECO:0000259" key="9">
    <source>
        <dbReference type="Pfam" id="PF21365"/>
    </source>
</evidence>
<evidence type="ECO:0000256" key="4">
    <source>
        <dbReference type="ARBA" id="ARBA00052064"/>
    </source>
</evidence>
<dbReference type="CDD" id="cd14752">
    <property type="entry name" value="GH31_N"/>
    <property type="match status" value="1"/>
</dbReference>
<comment type="catalytic activity">
    <reaction evidence="4">
        <text>Hydrolysis of terminal, non-reducing alpha-D-xylose residues with release of alpha-D-xylose.</text>
        <dbReference type="EC" id="3.2.1.177"/>
    </reaction>
</comment>
<dbReference type="PANTHER" id="PTHR43053:SF4">
    <property type="entry name" value="MYOGENESIS-REGULATING GLYCOSIDASE"/>
    <property type="match status" value="1"/>
</dbReference>
<evidence type="ECO:0000259" key="7">
    <source>
        <dbReference type="Pfam" id="PF01055"/>
    </source>
</evidence>
<evidence type="ECO:0000259" key="8">
    <source>
        <dbReference type="Pfam" id="PF13802"/>
    </source>
</evidence>
<dbReference type="Proteomes" id="UP000076722">
    <property type="component" value="Unassembled WGS sequence"/>
</dbReference>